<accession>A0A6C0DTE0</accession>
<dbReference type="Pfam" id="PF13733">
    <property type="entry name" value="Glyco_transf_7N"/>
    <property type="match status" value="1"/>
</dbReference>
<evidence type="ECO:0000256" key="4">
    <source>
        <dbReference type="ARBA" id="ARBA00022676"/>
    </source>
</evidence>
<evidence type="ECO:0000256" key="1">
    <source>
        <dbReference type="ARBA" id="ARBA00004606"/>
    </source>
</evidence>
<keyword evidence="5" id="KW-0808">Transferase</keyword>
<comment type="pathway">
    <text evidence="2">Protein modification; protein glycosylation.</text>
</comment>
<reference evidence="13" key="1">
    <citation type="journal article" date="2020" name="Nature">
        <title>Giant virus diversity and host interactions through global metagenomics.</title>
        <authorList>
            <person name="Schulz F."/>
            <person name="Roux S."/>
            <person name="Paez-Espino D."/>
            <person name="Jungbluth S."/>
            <person name="Walsh D.A."/>
            <person name="Denef V.J."/>
            <person name="McMahon K.D."/>
            <person name="Konstantinidis K.T."/>
            <person name="Eloe-Fadrosh E.A."/>
            <person name="Kyrpides N.C."/>
            <person name="Woyke T."/>
        </authorList>
    </citation>
    <scope>NUCLEOTIDE SEQUENCE</scope>
    <source>
        <strain evidence="13">GVMAG-M-3300023174-5</strain>
    </source>
</reference>
<evidence type="ECO:0000256" key="2">
    <source>
        <dbReference type="ARBA" id="ARBA00004922"/>
    </source>
</evidence>
<dbReference type="InterPro" id="IPR027995">
    <property type="entry name" value="Galactosyl_T_N"/>
</dbReference>
<evidence type="ECO:0000313" key="13">
    <source>
        <dbReference type="EMBL" id="QHT19781.1"/>
    </source>
</evidence>
<keyword evidence="4" id="KW-0328">Glycosyltransferase</keyword>
<dbReference type="PANTHER" id="PTHR19300:SF57">
    <property type="entry name" value="BETA-1,4-N-ACETYLGALACTOSAMINYLTRANSFERASE"/>
    <property type="match status" value="1"/>
</dbReference>
<dbReference type="Gene3D" id="3.90.550.10">
    <property type="entry name" value="Spore Coat Polysaccharide Biosynthesis Protein SpsA, Chain A"/>
    <property type="match status" value="1"/>
</dbReference>
<evidence type="ECO:0008006" key="14">
    <source>
        <dbReference type="Google" id="ProtNLM"/>
    </source>
</evidence>
<keyword evidence="6" id="KW-0812">Transmembrane</keyword>
<feature type="domain" description="Galactosyltransferase C-terminal" evidence="11">
    <location>
        <begin position="115"/>
        <end position="167"/>
    </location>
</feature>
<dbReference type="GO" id="GO:0008378">
    <property type="term" value="F:galactosyltransferase activity"/>
    <property type="evidence" value="ECO:0007669"/>
    <property type="project" value="TreeGrafter"/>
</dbReference>
<evidence type="ECO:0000256" key="7">
    <source>
        <dbReference type="ARBA" id="ARBA00022968"/>
    </source>
</evidence>
<dbReference type="PANTHER" id="PTHR19300">
    <property type="entry name" value="BETA-1,4-GALACTOSYLTRANSFERASE"/>
    <property type="match status" value="1"/>
</dbReference>
<evidence type="ECO:0000256" key="6">
    <source>
        <dbReference type="ARBA" id="ARBA00022692"/>
    </source>
</evidence>
<feature type="domain" description="Galactosyltransferase N-terminal" evidence="12">
    <location>
        <begin position="22"/>
        <end position="107"/>
    </location>
</feature>
<evidence type="ECO:0000256" key="5">
    <source>
        <dbReference type="ARBA" id="ARBA00022679"/>
    </source>
</evidence>
<dbReference type="EMBL" id="MN739669">
    <property type="protein sequence ID" value="QHT19781.1"/>
    <property type="molecule type" value="Genomic_DNA"/>
</dbReference>
<dbReference type="GO" id="GO:0005975">
    <property type="term" value="P:carbohydrate metabolic process"/>
    <property type="evidence" value="ECO:0007669"/>
    <property type="project" value="InterPro"/>
</dbReference>
<dbReference type="GO" id="GO:0005794">
    <property type="term" value="C:Golgi apparatus"/>
    <property type="evidence" value="ECO:0007669"/>
    <property type="project" value="TreeGrafter"/>
</dbReference>
<dbReference type="Pfam" id="PF02709">
    <property type="entry name" value="Glyco_transf_7C"/>
    <property type="match status" value="1"/>
</dbReference>
<keyword evidence="7" id="KW-0735">Signal-anchor</keyword>
<dbReference type="InterPro" id="IPR029044">
    <property type="entry name" value="Nucleotide-diphossugar_trans"/>
</dbReference>
<dbReference type="InterPro" id="IPR003859">
    <property type="entry name" value="Galactosyl_T"/>
</dbReference>
<evidence type="ECO:0000256" key="10">
    <source>
        <dbReference type="ARBA" id="ARBA00023180"/>
    </source>
</evidence>
<evidence type="ECO:0000256" key="8">
    <source>
        <dbReference type="ARBA" id="ARBA00022989"/>
    </source>
</evidence>
<evidence type="ECO:0000259" key="12">
    <source>
        <dbReference type="Pfam" id="PF13733"/>
    </source>
</evidence>
<sequence>MIKETQNFNENTTNTETKIPKRIFIVPYRNRIQQKFFFSKYMKFILENEDDYEIYFSHQCDARNFNRGGTKNIGFLAVKQKYPNDYQNMTFIFNDVDTIPFNKIFDYQTTFGVVKHYYGFTYTLGGIVVMKGADFEMTNGYPNFWGWGNEDNCLQTRCERFGIQIDRSVFYPIGSPEILQLFDGISRIISKKDPWRMKYDDGTDGLSSIHKLYYTIDKESKNPNDNIYSVDDDKTFFVNIATFLTGLRHEQDDYYSYDLREPARKIIHPNKLKKTNKTIVSTDDWRNIPYYSKQQETPSSIAQDNREMAEHISNIEREMHASQIPQEIRQQMQYQMQQLNPRNRPQTAILQTPTNIYSSDYARQIGQRPGAVPSARIGLGGVR</sequence>
<organism evidence="13">
    <name type="scientific">viral metagenome</name>
    <dbReference type="NCBI Taxonomy" id="1070528"/>
    <lineage>
        <taxon>unclassified sequences</taxon>
        <taxon>metagenomes</taxon>
        <taxon>organismal metagenomes</taxon>
    </lineage>
</organism>
<evidence type="ECO:0000256" key="9">
    <source>
        <dbReference type="ARBA" id="ARBA00023136"/>
    </source>
</evidence>
<dbReference type="GO" id="GO:0016020">
    <property type="term" value="C:membrane"/>
    <property type="evidence" value="ECO:0007669"/>
    <property type="project" value="UniProtKB-SubCell"/>
</dbReference>
<keyword evidence="10" id="KW-0325">Glycoprotein</keyword>
<protein>
    <recommendedName>
        <fullName evidence="14">Galactosyltransferase C-terminal domain-containing protein</fullName>
    </recommendedName>
</protein>
<dbReference type="AlphaFoldDB" id="A0A6C0DTE0"/>
<proteinExistence type="inferred from homology"/>
<dbReference type="UniPathway" id="UPA00378"/>
<comment type="subcellular location">
    <subcellularLocation>
        <location evidence="1">Membrane</location>
        <topology evidence="1">Single-pass type II membrane protein</topology>
    </subcellularLocation>
</comment>
<comment type="similarity">
    <text evidence="3">Belongs to the glycosyltransferase 7 family.</text>
</comment>
<dbReference type="SUPFAM" id="SSF53448">
    <property type="entry name" value="Nucleotide-diphospho-sugar transferases"/>
    <property type="match status" value="1"/>
</dbReference>
<dbReference type="InterPro" id="IPR027791">
    <property type="entry name" value="Galactosyl_T_C"/>
</dbReference>
<name>A0A6C0DTE0_9ZZZZ</name>
<keyword evidence="9" id="KW-0472">Membrane</keyword>
<evidence type="ECO:0000256" key="3">
    <source>
        <dbReference type="ARBA" id="ARBA00005735"/>
    </source>
</evidence>
<keyword evidence="8" id="KW-1133">Transmembrane helix</keyword>
<evidence type="ECO:0000259" key="11">
    <source>
        <dbReference type="Pfam" id="PF02709"/>
    </source>
</evidence>